<dbReference type="EMBL" id="KZ303488">
    <property type="protein sequence ID" value="PIA18809.1"/>
    <property type="molecule type" value="Genomic_DNA"/>
</dbReference>
<evidence type="ECO:0000313" key="3">
    <source>
        <dbReference type="EMBL" id="PIA18809.1"/>
    </source>
</evidence>
<gene>
    <name evidence="3" type="ORF">COEREDRAFT_84762</name>
</gene>
<keyword evidence="4" id="KW-1185">Reference proteome</keyword>
<dbReference type="AlphaFoldDB" id="A0A2G5BII7"/>
<feature type="region of interest" description="Disordered" evidence="1">
    <location>
        <begin position="166"/>
        <end position="208"/>
    </location>
</feature>
<sequence>MRTTFSITSAALVALAFSAGGADAREIGHGPHHPHHAEGHGIGPHAVHGEHHPHGVHEVHPHVQEPPVAHHIAGSGHNIHIGAEHGAPLHAGEGPGLGVRALPAHPPVHHGAGHHNPHHGVPHGHRNEHHGVAHGHRNAHHGVAHGHHPHGAAPGIGVRALHGRPPARRPGVRPRALHRGGGHHGHRGRRVPTRGRPHGGFGRRPGGRVRRDEVMAEVDAEGDGAMAEAADDTLDKRDDDFVRRDEVMAEDAAEEDAAKAEPAEAMGEALGERHGRFPMHHGSASVNQMSPLLAIAAGVAATYAARF</sequence>
<dbReference type="OrthoDB" id="5600361at2759"/>
<feature type="compositionally biased region" description="Basic and acidic residues" evidence="1">
    <location>
        <begin position="47"/>
        <end position="63"/>
    </location>
</feature>
<protein>
    <submittedName>
        <fullName evidence="3">Uncharacterized protein</fullName>
    </submittedName>
</protein>
<dbReference type="Proteomes" id="UP000242474">
    <property type="component" value="Unassembled WGS sequence"/>
</dbReference>
<feature type="chain" id="PRO_5013928956" evidence="2">
    <location>
        <begin position="25"/>
        <end position="307"/>
    </location>
</feature>
<feature type="compositionally biased region" description="Basic residues" evidence="1">
    <location>
        <begin position="166"/>
        <end position="197"/>
    </location>
</feature>
<feature type="signal peptide" evidence="2">
    <location>
        <begin position="1"/>
        <end position="24"/>
    </location>
</feature>
<keyword evidence="2" id="KW-0732">Signal</keyword>
<proteinExistence type="predicted"/>
<feature type="region of interest" description="Disordered" evidence="1">
    <location>
        <begin position="24"/>
        <end position="123"/>
    </location>
</feature>
<evidence type="ECO:0000313" key="4">
    <source>
        <dbReference type="Proteomes" id="UP000242474"/>
    </source>
</evidence>
<evidence type="ECO:0000256" key="2">
    <source>
        <dbReference type="SAM" id="SignalP"/>
    </source>
</evidence>
<accession>A0A2G5BII7</accession>
<name>A0A2G5BII7_COERN</name>
<reference evidence="3 4" key="1">
    <citation type="journal article" date="2015" name="Genome Biol. Evol.">
        <title>Phylogenomic analyses indicate that early fungi evolved digesting cell walls of algal ancestors of land plants.</title>
        <authorList>
            <person name="Chang Y."/>
            <person name="Wang S."/>
            <person name="Sekimoto S."/>
            <person name="Aerts A.L."/>
            <person name="Choi C."/>
            <person name="Clum A."/>
            <person name="LaButti K.M."/>
            <person name="Lindquist E.A."/>
            <person name="Yee Ngan C."/>
            <person name="Ohm R.A."/>
            <person name="Salamov A.A."/>
            <person name="Grigoriev I.V."/>
            <person name="Spatafora J.W."/>
            <person name="Berbee M.L."/>
        </authorList>
    </citation>
    <scope>NUCLEOTIDE SEQUENCE [LARGE SCALE GENOMIC DNA]</scope>
    <source>
        <strain evidence="3 4">NRRL 1564</strain>
    </source>
</reference>
<feature type="compositionally biased region" description="Basic residues" evidence="1">
    <location>
        <begin position="107"/>
        <end position="123"/>
    </location>
</feature>
<evidence type="ECO:0000256" key="1">
    <source>
        <dbReference type="SAM" id="MobiDB-lite"/>
    </source>
</evidence>
<organism evidence="3 4">
    <name type="scientific">Coemansia reversa (strain ATCC 12441 / NRRL 1564)</name>
    <dbReference type="NCBI Taxonomy" id="763665"/>
    <lineage>
        <taxon>Eukaryota</taxon>
        <taxon>Fungi</taxon>
        <taxon>Fungi incertae sedis</taxon>
        <taxon>Zoopagomycota</taxon>
        <taxon>Kickxellomycotina</taxon>
        <taxon>Kickxellomycetes</taxon>
        <taxon>Kickxellales</taxon>
        <taxon>Kickxellaceae</taxon>
        <taxon>Coemansia</taxon>
    </lineage>
</organism>